<accession>A0A9D1JP98</accession>
<evidence type="ECO:0000313" key="1">
    <source>
        <dbReference type="EMBL" id="HIS37803.1"/>
    </source>
</evidence>
<dbReference type="EMBL" id="DVIU01000296">
    <property type="protein sequence ID" value="HIS37803.1"/>
    <property type="molecule type" value="Genomic_DNA"/>
</dbReference>
<comment type="caution">
    <text evidence="1">The sequence shown here is derived from an EMBL/GenBank/DDBJ whole genome shotgun (WGS) entry which is preliminary data.</text>
</comment>
<organism evidence="1 2">
    <name type="scientific">Candidatus Scatousia excrementigallinarum</name>
    <dbReference type="NCBI Taxonomy" id="2840935"/>
    <lineage>
        <taxon>Bacteria</taxon>
        <taxon>Candidatus Scatousia</taxon>
    </lineage>
</organism>
<name>A0A9D1JP98_9BACT</name>
<dbReference type="AlphaFoldDB" id="A0A9D1JP98"/>
<dbReference type="InterPro" id="IPR011249">
    <property type="entry name" value="Metalloenz_LuxS/M16"/>
</dbReference>
<dbReference type="Proteomes" id="UP000823928">
    <property type="component" value="Unassembled WGS sequence"/>
</dbReference>
<dbReference type="Gene3D" id="3.30.830.10">
    <property type="entry name" value="Metalloenzyme, LuxS/M16 peptidase-like"/>
    <property type="match status" value="1"/>
</dbReference>
<dbReference type="SUPFAM" id="SSF63411">
    <property type="entry name" value="LuxS/MPP-like metallohydrolase"/>
    <property type="match status" value="1"/>
</dbReference>
<reference evidence="1" key="2">
    <citation type="journal article" date="2021" name="PeerJ">
        <title>Extensive microbial diversity within the chicken gut microbiome revealed by metagenomics and culture.</title>
        <authorList>
            <person name="Gilroy R."/>
            <person name="Ravi A."/>
            <person name="Getino M."/>
            <person name="Pursley I."/>
            <person name="Horton D.L."/>
            <person name="Alikhan N.F."/>
            <person name="Baker D."/>
            <person name="Gharbi K."/>
            <person name="Hall N."/>
            <person name="Watson M."/>
            <person name="Adriaenssens E.M."/>
            <person name="Foster-Nyarko E."/>
            <person name="Jarju S."/>
            <person name="Secka A."/>
            <person name="Antonio M."/>
            <person name="Oren A."/>
            <person name="Chaudhuri R.R."/>
            <person name="La Ragione R."/>
            <person name="Hildebrand F."/>
            <person name="Pallen M.J."/>
        </authorList>
    </citation>
    <scope>NUCLEOTIDE SEQUENCE</scope>
    <source>
        <strain evidence="1">6276</strain>
    </source>
</reference>
<reference evidence="1" key="1">
    <citation type="submission" date="2020-10" db="EMBL/GenBank/DDBJ databases">
        <authorList>
            <person name="Gilroy R."/>
        </authorList>
    </citation>
    <scope>NUCLEOTIDE SEQUENCE</scope>
    <source>
        <strain evidence="1">6276</strain>
    </source>
</reference>
<protein>
    <submittedName>
        <fullName evidence="1">Uncharacterized protein</fullName>
    </submittedName>
</protein>
<gene>
    <name evidence="1" type="ORF">IAC10_14460</name>
</gene>
<dbReference type="GO" id="GO:0046872">
    <property type="term" value="F:metal ion binding"/>
    <property type="evidence" value="ECO:0007669"/>
    <property type="project" value="InterPro"/>
</dbReference>
<proteinExistence type="predicted"/>
<sequence length="48" mass="5414">MTVCDDLKLIEDYLNDLDSISLEDLNSAINDYLKIDNAVISILTPENQ</sequence>
<evidence type="ECO:0000313" key="2">
    <source>
        <dbReference type="Proteomes" id="UP000823928"/>
    </source>
</evidence>